<dbReference type="EMBL" id="BAAAEO010000002">
    <property type="protein sequence ID" value="GAA0547209.1"/>
    <property type="molecule type" value="Genomic_DNA"/>
</dbReference>
<comment type="caution">
    <text evidence="2">The sequence shown here is derived from an EMBL/GenBank/DDBJ whole genome shotgun (WGS) entry which is preliminary data.</text>
</comment>
<evidence type="ECO:0008006" key="4">
    <source>
        <dbReference type="Google" id="ProtNLM"/>
    </source>
</evidence>
<keyword evidence="1" id="KW-0732">Signal</keyword>
<protein>
    <recommendedName>
        <fullName evidence="4">Polymer-forming cytoskeletal protein</fullName>
    </recommendedName>
</protein>
<dbReference type="RefSeq" id="WP_226766332.1">
    <property type="nucleotide sequence ID" value="NZ_BAAAEO010000002.1"/>
</dbReference>
<organism evidence="2 3">
    <name type="scientific">Rheinheimera aquimaris</name>
    <dbReference type="NCBI Taxonomy" id="412437"/>
    <lineage>
        <taxon>Bacteria</taxon>
        <taxon>Pseudomonadati</taxon>
        <taxon>Pseudomonadota</taxon>
        <taxon>Gammaproteobacteria</taxon>
        <taxon>Chromatiales</taxon>
        <taxon>Chromatiaceae</taxon>
        <taxon>Rheinheimera</taxon>
    </lineage>
</organism>
<dbReference type="SUPFAM" id="SSF51161">
    <property type="entry name" value="Trimeric LpxA-like enzymes"/>
    <property type="match status" value="1"/>
</dbReference>
<name>A0ABP3NQU5_9GAMM</name>
<accession>A0ABP3NQU5</accession>
<dbReference type="Gene3D" id="2.160.10.10">
    <property type="entry name" value="Hexapeptide repeat proteins"/>
    <property type="match status" value="1"/>
</dbReference>
<dbReference type="InterPro" id="IPR011004">
    <property type="entry name" value="Trimer_LpxA-like_sf"/>
</dbReference>
<keyword evidence="3" id="KW-1185">Reference proteome</keyword>
<gene>
    <name evidence="2" type="ORF">GCM10009098_13480</name>
</gene>
<dbReference type="Proteomes" id="UP001501169">
    <property type="component" value="Unassembled WGS sequence"/>
</dbReference>
<evidence type="ECO:0000256" key="1">
    <source>
        <dbReference type="SAM" id="SignalP"/>
    </source>
</evidence>
<reference evidence="3" key="1">
    <citation type="journal article" date="2019" name="Int. J. Syst. Evol. Microbiol.">
        <title>The Global Catalogue of Microorganisms (GCM) 10K type strain sequencing project: providing services to taxonomists for standard genome sequencing and annotation.</title>
        <authorList>
            <consortium name="The Broad Institute Genomics Platform"/>
            <consortium name="The Broad Institute Genome Sequencing Center for Infectious Disease"/>
            <person name="Wu L."/>
            <person name="Ma J."/>
        </authorList>
    </citation>
    <scope>NUCLEOTIDE SEQUENCE [LARGE SCALE GENOMIC DNA]</scope>
    <source>
        <strain evidence="3">JCM 14331</strain>
    </source>
</reference>
<proteinExistence type="predicted"/>
<dbReference type="PROSITE" id="PS51257">
    <property type="entry name" value="PROKAR_LIPOPROTEIN"/>
    <property type="match status" value="1"/>
</dbReference>
<feature type="chain" id="PRO_5045672204" description="Polymer-forming cytoskeletal protein" evidence="1">
    <location>
        <begin position="26"/>
        <end position="222"/>
    </location>
</feature>
<sequence length="222" mass="23087">MKLSTLVAAVTLAISAGCIVSPAFADGNPTTIDKVLGSAVVGSNQHYGDISLVNGSVQMASNSSANDVSVVNGSVDIRDNVSINSGSTVNGSIETGSGLQVATNLETVNGKIRLGSKAQIGGNIDTVNGDITLDSGEVEQDISTVNGDITLTGNTVVKGDVIYKPRGKKKSFFGWRNDSKPSLHIGADVVVEGRILLQQEVELKLDNPAMQDKVVYDINDGR</sequence>
<feature type="signal peptide" evidence="1">
    <location>
        <begin position="1"/>
        <end position="25"/>
    </location>
</feature>
<evidence type="ECO:0000313" key="3">
    <source>
        <dbReference type="Proteomes" id="UP001501169"/>
    </source>
</evidence>
<evidence type="ECO:0000313" key="2">
    <source>
        <dbReference type="EMBL" id="GAA0547209.1"/>
    </source>
</evidence>